<dbReference type="PANTHER" id="PTHR30273">
    <property type="entry name" value="PERIPLASMIC SIGNAL SENSOR AND SIGMA FACTOR ACTIVATOR FECR-RELATED"/>
    <property type="match status" value="1"/>
</dbReference>
<dbReference type="Proteomes" id="UP000557872">
    <property type="component" value="Unassembled WGS sequence"/>
</dbReference>
<name>A0A851GC94_9BACT</name>
<dbReference type="PANTHER" id="PTHR30273:SF2">
    <property type="entry name" value="PROTEIN FECR"/>
    <property type="match status" value="1"/>
</dbReference>
<accession>A0A851GC94</accession>
<evidence type="ECO:0000313" key="3">
    <source>
        <dbReference type="EMBL" id="NWK55046.1"/>
    </source>
</evidence>
<feature type="transmembrane region" description="Helical" evidence="1">
    <location>
        <begin position="80"/>
        <end position="100"/>
    </location>
</feature>
<evidence type="ECO:0000313" key="4">
    <source>
        <dbReference type="Proteomes" id="UP000557872"/>
    </source>
</evidence>
<dbReference type="GO" id="GO:0016989">
    <property type="term" value="F:sigma factor antagonist activity"/>
    <property type="evidence" value="ECO:0007669"/>
    <property type="project" value="TreeGrafter"/>
</dbReference>
<sequence>MKPDELETKIQDLVDGNVSQDDYDLISTEIKSKPKAMKLYLAYVDLANMVALDAAEQAQFTPVISIDQVVTRQKRRTMKVALLSAAAILVIGLITMRLFFVDPETPPSLAFQTSPGSLFTITHDGAEDQPNGQTMQPGSRLQLSQGALELTFASGVKSIITAPADLTLHADDRLYLAEGTGWFHVPKGAEGFQVKTRDLNIVDLGTEFGVLAKTNDHDEVHVLKGKVQVTALRVRKESATLTAGQASRIDPIGRLSPIPSANNQFANELPQSLPYMHWSFDQVQSSGFPSLGNHPQSHLGHAKPVSKDAATMQCDGPFGSAARFTEHASDSLVTSWPGVSGNKVRTVACWVKLDAKALRHGGSSLIAWGVNQPGKQGHYTKWKFAIDRMGRPVVVGYNGGFYADSINIANSKWHHVACVHSMDDNNTPRVELYLNGKKQNVVWASDHNRPLTTPNTVTDSHLSYSARIGTTLGFQPPQNGPVMLGAIDELYLIEGVLEAPEIKNLMENNQYPQ</sequence>
<dbReference type="RefSeq" id="WP_178931587.1">
    <property type="nucleotide sequence ID" value="NZ_JACBAZ010000002.1"/>
</dbReference>
<keyword evidence="1" id="KW-0812">Transmembrane</keyword>
<dbReference type="InterPro" id="IPR013320">
    <property type="entry name" value="ConA-like_dom_sf"/>
</dbReference>
<keyword evidence="1" id="KW-0472">Membrane</keyword>
<evidence type="ECO:0000259" key="2">
    <source>
        <dbReference type="Pfam" id="PF04773"/>
    </source>
</evidence>
<organism evidence="3 4">
    <name type="scientific">Oceaniferula marina</name>
    <dbReference type="NCBI Taxonomy" id="2748318"/>
    <lineage>
        <taxon>Bacteria</taxon>
        <taxon>Pseudomonadati</taxon>
        <taxon>Verrucomicrobiota</taxon>
        <taxon>Verrucomicrobiia</taxon>
        <taxon>Verrucomicrobiales</taxon>
        <taxon>Verrucomicrobiaceae</taxon>
        <taxon>Oceaniferula</taxon>
    </lineage>
</organism>
<proteinExistence type="predicted"/>
<keyword evidence="4" id="KW-1185">Reference proteome</keyword>
<protein>
    <submittedName>
        <fullName evidence="3">FecR domain-containing protein</fullName>
    </submittedName>
</protein>
<dbReference type="EMBL" id="JACBAZ010000002">
    <property type="protein sequence ID" value="NWK55046.1"/>
    <property type="molecule type" value="Genomic_DNA"/>
</dbReference>
<gene>
    <name evidence="3" type="ORF">HW115_05460</name>
</gene>
<comment type="caution">
    <text evidence="3">The sequence shown here is derived from an EMBL/GenBank/DDBJ whole genome shotgun (WGS) entry which is preliminary data.</text>
</comment>
<reference evidence="3 4" key="1">
    <citation type="submission" date="2020-07" db="EMBL/GenBank/DDBJ databases">
        <title>Roseicoccus Jingziensis gen. nov., sp. nov., isolated from coastal seawater.</title>
        <authorList>
            <person name="Feng X."/>
        </authorList>
    </citation>
    <scope>NUCLEOTIDE SEQUENCE [LARGE SCALE GENOMIC DNA]</scope>
    <source>
        <strain evidence="3 4">N1E253</strain>
    </source>
</reference>
<dbReference type="Gene3D" id="2.60.120.200">
    <property type="match status" value="1"/>
</dbReference>
<dbReference type="SUPFAM" id="SSF49899">
    <property type="entry name" value="Concanavalin A-like lectins/glucanases"/>
    <property type="match status" value="1"/>
</dbReference>
<keyword evidence="1" id="KW-1133">Transmembrane helix</keyword>
<dbReference type="AlphaFoldDB" id="A0A851GC94"/>
<evidence type="ECO:0000256" key="1">
    <source>
        <dbReference type="SAM" id="Phobius"/>
    </source>
</evidence>
<feature type="domain" description="FecR protein" evidence="2">
    <location>
        <begin position="169"/>
        <end position="228"/>
    </location>
</feature>
<dbReference type="Gene3D" id="2.60.120.1440">
    <property type="match status" value="1"/>
</dbReference>
<dbReference type="Pfam" id="PF04773">
    <property type="entry name" value="FecR"/>
    <property type="match status" value="1"/>
</dbReference>
<dbReference type="InterPro" id="IPR012373">
    <property type="entry name" value="Ferrdict_sens_TM"/>
</dbReference>
<dbReference type="Pfam" id="PF13385">
    <property type="entry name" value="Laminin_G_3"/>
    <property type="match status" value="1"/>
</dbReference>
<dbReference type="InterPro" id="IPR006860">
    <property type="entry name" value="FecR"/>
</dbReference>